<comment type="caution">
    <text evidence="2">The sequence shown here is derived from an EMBL/GenBank/DDBJ whole genome shotgun (WGS) entry which is preliminary data.</text>
</comment>
<reference evidence="2 3" key="1">
    <citation type="journal article" date="2019" name="Sci. Rep.">
        <title>Orb-weaving spider Araneus ventricosus genome elucidates the spidroin gene catalogue.</title>
        <authorList>
            <person name="Kono N."/>
            <person name="Nakamura H."/>
            <person name="Ohtoshi R."/>
            <person name="Moran D.A.P."/>
            <person name="Shinohara A."/>
            <person name="Yoshida Y."/>
            <person name="Fujiwara M."/>
            <person name="Mori M."/>
            <person name="Tomita M."/>
            <person name="Arakawa K."/>
        </authorList>
    </citation>
    <scope>NUCLEOTIDE SEQUENCE [LARGE SCALE GENOMIC DNA]</scope>
</reference>
<proteinExistence type="predicted"/>
<feature type="non-terminal residue" evidence="2">
    <location>
        <position position="83"/>
    </location>
</feature>
<organism evidence="2 3">
    <name type="scientific">Araneus ventricosus</name>
    <name type="common">Orbweaver spider</name>
    <name type="synonym">Epeira ventricosa</name>
    <dbReference type="NCBI Taxonomy" id="182803"/>
    <lineage>
        <taxon>Eukaryota</taxon>
        <taxon>Metazoa</taxon>
        <taxon>Ecdysozoa</taxon>
        <taxon>Arthropoda</taxon>
        <taxon>Chelicerata</taxon>
        <taxon>Arachnida</taxon>
        <taxon>Araneae</taxon>
        <taxon>Araneomorphae</taxon>
        <taxon>Entelegynae</taxon>
        <taxon>Araneoidea</taxon>
        <taxon>Araneidae</taxon>
        <taxon>Araneus</taxon>
    </lineage>
</organism>
<dbReference type="EMBL" id="BGPR01061015">
    <property type="protein sequence ID" value="GBO36759.1"/>
    <property type="molecule type" value="Genomic_DNA"/>
</dbReference>
<evidence type="ECO:0000313" key="2">
    <source>
        <dbReference type="EMBL" id="GBO36759.1"/>
    </source>
</evidence>
<feature type="region of interest" description="Disordered" evidence="1">
    <location>
        <begin position="42"/>
        <end position="64"/>
    </location>
</feature>
<protein>
    <submittedName>
        <fullName evidence="2">Uncharacterized protein</fullName>
    </submittedName>
</protein>
<keyword evidence="3" id="KW-1185">Reference proteome</keyword>
<accession>A0A4Y2WHS7</accession>
<name>A0A4Y2WHS7_ARAVE</name>
<dbReference type="AlphaFoldDB" id="A0A4Y2WHS7"/>
<dbReference type="Proteomes" id="UP000499080">
    <property type="component" value="Unassembled WGS sequence"/>
</dbReference>
<evidence type="ECO:0000313" key="3">
    <source>
        <dbReference type="Proteomes" id="UP000499080"/>
    </source>
</evidence>
<gene>
    <name evidence="2" type="ORF">AVEN_104907_1</name>
</gene>
<evidence type="ECO:0000256" key="1">
    <source>
        <dbReference type="SAM" id="MobiDB-lite"/>
    </source>
</evidence>
<sequence length="83" mass="9257">MVSFTAPYLIPLFLGMTFDARYSKPGVDIYDSQYVNDPVATLDEDGELHGPLPHPPLPGDDVRRSLQQTGSRHLRLSICQRSS</sequence>